<gene>
    <name evidence="12" type="ORF">A6P07_02820</name>
</gene>
<keyword evidence="7" id="KW-0235">DNA replication</keyword>
<evidence type="ECO:0000256" key="4">
    <source>
        <dbReference type="ARBA" id="ARBA00020311"/>
    </source>
</evidence>
<dbReference type="GO" id="GO:0006302">
    <property type="term" value="P:double-strand break repair"/>
    <property type="evidence" value="ECO:0007669"/>
    <property type="project" value="TreeGrafter"/>
</dbReference>
<dbReference type="AlphaFoldDB" id="A0A1C2JM24"/>
<evidence type="ECO:0000256" key="3">
    <source>
        <dbReference type="ARBA" id="ARBA00012417"/>
    </source>
</evidence>
<evidence type="ECO:0000256" key="7">
    <source>
        <dbReference type="ARBA" id="ARBA00022705"/>
    </source>
</evidence>
<reference evidence="12 13" key="1">
    <citation type="journal article" date="2016" name="Int. J. Mol. Sci.">
        <title>Comparative genomics of the extreme acidophile Acidithiobacillus thiooxidans reveals intraspecific divergence and niche adaptation.</title>
        <authorList>
            <person name="Zhang X."/>
            <person name="Feng X."/>
            <person name="Tao J."/>
            <person name="Ma L."/>
            <person name="Xiao Y."/>
            <person name="Liang Y."/>
            <person name="Liu X."/>
            <person name="Yin H."/>
        </authorList>
    </citation>
    <scope>NUCLEOTIDE SEQUENCE [LARGE SCALE GENOMIC DNA]</scope>
    <source>
        <strain evidence="12 13">A02</strain>
    </source>
</reference>
<dbReference type="InterPro" id="IPR036397">
    <property type="entry name" value="RNaseH_sf"/>
</dbReference>
<comment type="catalytic activity">
    <reaction evidence="10">
        <text>DNA(n) + a 2'-deoxyribonucleoside 5'-triphosphate = DNA(n+1) + diphosphate</text>
        <dbReference type="Rhea" id="RHEA:22508"/>
        <dbReference type="Rhea" id="RHEA-COMP:17339"/>
        <dbReference type="Rhea" id="RHEA-COMP:17340"/>
        <dbReference type="ChEBI" id="CHEBI:33019"/>
        <dbReference type="ChEBI" id="CHEBI:61560"/>
        <dbReference type="ChEBI" id="CHEBI:173112"/>
        <dbReference type="EC" id="2.7.7.7"/>
    </reaction>
</comment>
<dbReference type="EC" id="2.7.7.7" evidence="3"/>
<evidence type="ECO:0000256" key="10">
    <source>
        <dbReference type="ARBA" id="ARBA00049244"/>
    </source>
</evidence>
<dbReference type="EMBL" id="LWSA01000028">
    <property type="protein sequence ID" value="OCX76245.1"/>
    <property type="molecule type" value="Genomic_DNA"/>
</dbReference>
<sequence length="786" mass="86825">MAEVVLDFETTAKTPWVRGDEIPGGKIGGKLTPLQYSKKWGCTLDPTPRGRVLTLSIPTAHYACAADLDLFSPDEKRVLADLLTGHVWVGHNLGFDYQWMLTLNPDTRPARIVDTMLMVTAMRPDAMYCMQELVVKQTVGGLDTRRKHFSELSSRTQIRAAKKEMSSGTLSLDDLALWLFDEKLDKAFQKPVNWMPEYLSPEHHDYCMGDVNTPQKAARVLLGLPHEATISEVLKTIDRRYGGAAYKDMEAALHVMVRMQRKGLYWSQPAAQKLEADLADEALDAMTHLVSVAPGLVPFRDQLLDTDTGLTEDLKNAIGSAIHAETGQSLPTTAKGNVSLNANNLKLSFPNSKVVAALQSVLQAVSEQKRVPQYALSVADDGRIHPLTGINTITGRTSSQEPNLQNIPRDKRFRAIFAAPDGFKIMATDFSSIELRIAAALGVRAWRVLQGLLAGLRGDPRMQKALKDPLGRTAWIFKAVPELQGFLQNPGQSIPPRIANADPSPSMYDNPPIEAWALAAAQNLCIAVSKIYAATGGDEAKLPFRLAYNKKLDPHIVTALKMEEQGGRFDLRGMQPIDYLEALPQDERKGLKTNLKDPRQAAKAVGFGLIYGMSADSLWSYGIQSYGLSWSKEDAGQSKYAYFDLFPEIGLWHWLLKNAFKLKADILNPYNSSECRSASEGGKLYAWYTLSGRPTIASKLTSGLNYQDQGTGAEIAFRSLTMLPPDVQGMLVNFVHDELVLEVPEERVDEVQETVEHTMIAAADSLLLKYGIPTEVETSVGDCWIH</sequence>
<dbReference type="Gene3D" id="3.30.420.10">
    <property type="entry name" value="Ribonuclease H-like superfamily/Ribonuclease H"/>
    <property type="match status" value="1"/>
</dbReference>
<evidence type="ECO:0000256" key="9">
    <source>
        <dbReference type="ARBA" id="ARBA00023125"/>
    </source>
</evidence>
<dbReference type="InterPro" id="IPR001098">
    <property type="entry name" value="DNA-dir_DNA_pol_A_palm_dom"/>
</dbReference>
<dbReference type="InterPro" id="IPR043502">
    <property type="entry name" value="DNA/RNA_pol_sf"/>
</dbReference>
<keyword evidence="6" id="KW-0548">Nucleotidyltransferase</keyword>
<evidence type="ECO:0000259" key="11">
    <source>
        <dbReference type="SMART" id="SM00482"/>
    </source>
</evidence>
<dbReference type="PANTHER" id="PTHR10133">
    <property type="entry name" value="DNA POLYMERASE I"/>
    <property type="match status" value="1"/>
</dbReference>
<evidence type="ECO:0000256" key="8">
    <source>
        <dbReference type="ARBA" id="ARBA00022932"/>
    </source>
</evidence>
<name>A0A1C2JM24_ACITH</name>
<protein>
    <recommendedName>
        <fullName evidence="4">DNA polymerase I</fullName>
        <ecNumber evidence="3">2.7.7.7</ecNumber>
    </recommendedName>
</protein>
<dbReference type="PANTHER" id="PTHR10133:SF27">
    <property type="entry name" value="DNA POLYMERASE NU"/>
    <property type="match status" value="1"/>
</dbReference>
<dbReference type="SUPFAM" id="SSF56672">
    <property type="entry name" value="DNA/RNA polymerases"/>
    <property type="match status" value="1"/>
</dbReference>
<accession>A0A1C2JM24</accession>
<dbReference type="Proteomes" id="UP000094893">
    <property type="component" value="Unassembled WGS sequence"/>
</dbReference>
<comment type="caution">
    <text evidence="12">The sequence shown here is derived from an EMBL/GenBank/DDBJ whole genome shotgun (WGS) entry which is preliminary data.</text>
</comment>
<evidence type="ECO:0000256" key="1">
    <source>
        <dbReference type="ARBA" id="ARBA00007705"/>
    </source>
</evidence>
<evidence type="ECO:0000256" key="2">
    <source>
        <dbReference type="ARBA" id="ARBA00011541"/>
    </source>
</evidence>
<dbReference type="GO" id="GO:0003887">
    <property type="term" value="F:DNA-directed DNA polymerase activity"/>
    <property type="evidence" value="ECO:0007669"/>
    <property type="project" value="UniProtKB-KW"/>
</dbReference>
<dbReference type="RefSeq" id="WP_024893271.1">
    <property type="nucleotide sequence ID" value="NZ_LWSA01000028.1"/>
</dbReference>
<keyword evidence="8" id="KW-0239">DNA-directed DNA polymerase</keyword>
<dbReference type="InterPro" id="IPR002298">
    <property type="entry name" value="DNA_polymerase_A"/>
</dbReference>
<comment type="similarity">
    <text evidence="1">Belongs to the DNA polymerase type-A family.</text>
</comment>
<evidence type="ECO:0000313" key="12">
    <source>
        <dbReference type="EMBL" id="OCX76245.1"/>
    </source>
</evidence>
<dbReference type="Pfam" id="PF00476">
    <property type="entry name" value="DNA_pol_A"/>
    <property type="match status" value="2"/>
</dbReference>
<dbReference type="InterPro" id="IPR012337">
    <property type="entry name" value="RNaseH-like_sf"/>
</dbReference>
<proteinExistence type="inferred from homology"/>
<dbReference type="SUPFAM" id="SSF53098">
    <property type="entry name" value="Ribonuclease H-like"/>
    <property type="match status" value="1"/>
</dbReference>
<dbReference type="InterPro" id="IPR019760">
    <property type="entry name" value="DNA-dir_DNA_pol_A_CS"/>
</dbReference>
<evidence type="ECO:0000313" key="13">
    <source>
        <dbReference type="Proteomes" id="UP000094893"/>
    </source>
</evidence>
<dbReference type="PROSITE" id="PS00447">
    <property type="entry name" value="DNA_POLYMERASE_A"/>
    <property type="match status" value="1"/>
</dbReference>
<dbReference type="Gene3D" id="3.30.70.370">
    <property type="match status" value="2"/>
</dbReference>
<feature type="domain" description="DNA-directed DNA polymerase family A palm" evidence="11">
    <location>
        <begin position="410"/>
        <end position="747"/>
    </location>
</feature>
<dbReference type="SMART" id="SM00482">
    <property type="entry name" value="POLAc"/>
    <property type="match status" value="1"/>
</dbReference>
<keyword evidence="5" id="KW-0808">Transferase</keyword>
<evidence type="ECO:0000256" key="5">
    <source>
        <dbReference type="ARBA" id="ARBA00022679"/>
    </source>
</evidence>
<dbReference type="GO" id="GO:0003677">
    <property type="term" value="F:DNA binding"/>
    <property type="evidence" value="ECO:0007669"/>
    <property type="project" value="UniProtKB-KW"/>
</dbReference>
<evidence type="ECO:0000256" key="6">
    <source>
        <dbReference type="ARBA" id="ARBA00022695"/>
    </source>
</evidence>
<keyword evidence="9" id="KW-0238">DNA-binding</keyword>
<comment type="subunit">
    <text evidence="2">Single-chain monomer with multiple functions.</text>
</comment>
<organism evidence="12 13">
    <name type="scientific">Acidithiobacillus thiooxidans</name>
    <name type="common">Thiobacillus thiooxidans</name>
    <dbReference type="NCBI Taxonomy" id="930"/>
    <lineage>
        <taxon>Bacteria</taxon>
        <taxon>Pseudomonadati</taxon>
        <taxon>Pseudomonadota</taxon>
        <taxon>Acidithiobacillia</taxon>
        <taxon>Acidithiobacillales</taxon>
        <taxon>Acidithiobacillaceae</taxon>
        <taxon>Acidithiobacillus</taxon>
    </lineage>
</organism>
<dbReference type="GO" id="GO:0006261">
    <property type="term" value="P:DNA-templated DNA replication"/>
    <property type="evidence" value="ECO:0007669"/>
    <property type="project" value="InterPro"/>
</dbReference>
<dbReference type="Gene3D" id="1.10.150.20">
    <property type="entry name" value="5' to 3' exonuclease, C-terminal subdomain"/>
    <property type="match status" value="1"/>
</dbReference>